<dbReference type="Proteomes" id="UP001620626">
    <property type="component" value="Unassembled WGS sequence"/>
</dbReference>
<comment type="caution">
    <text evidence="2">The sequence shown here is derived from an EMBL/GenBank/DDBJ whole genome shotgun (WGS) entry which is preliminary data.</text>
</comment>
<feature type="compositionally biased region" description="Basic residues" evidence="1">
    <location>
        <begin position="1"/>
        <end position="10"/>
    </location>
</feature>
<evidence type="ECO:0000313" key="2">
    <source>
        <dbReference type="EMBL" id="KAL3109330.1"/>
    </source>
</evidence>
<dbReference type="EMBL" id="JBICBT010000574">
    <property type="protein sequence ID" value="KAL3109330.1"/>
    <property type="molecule type" value="Genomic_DNA"/>
</dbReference>
<feature type="region of interest" description="Disordered" evidence="1">
    <location>
        <begin position="236"/>
        <end position="258"/>
    </location>
</feature>
<reference evidence="2 3" key="1">
    <citation type="submission" date="2024-10" db="EMBL/GenBank/DDBJ databases">
        <authorList>
            <person name="Kim D."/>
        </authorList>
    </citation>
    <scope>NUCLEOTIDE SEQUENCE [LARGE SCALE GENOMIC DNA]</scope>
    <source>
        <strain evidence="2">BH-2024</strain>
    </source>
</reference>
<protein>
    <submittedName>
        <fullName evidence="2">Uncharacterized protein</fullName>
    </submittedName>
</protein>
<gene>
    <name evidence="2" type="ORF">niasHT_010594</name>
</gene>
<evidence type="ECO:0000313" key="3">
    <source>
        <dbReference type="Proteomes" id="UP001620626"/>
    </source>
</evidence>
<organism evidence="2 3">
    <name type="scientific">Heterodera trifolii</name>
    <dbReference type="NCBI Taxonomy" id="157864"/>
    <lineage>
        <taxon>Eukaryota</taxon>
        <taxon>Metazoa</taxon>
        <taxon>Ecdysozoa</taxon>
        <taxon>Nematoda</taxon>
        <taxon>Chromadorea</taxon>
        <taxon>Rhabditida</taxon>
        <taxon>Tylenchina</taxon>
        <taxon>Tylenchomorpha</taxon>
        <taxon>Tylenchoidea</taxon>
        <taxon>Heteroderidae</taxon>
        <taxon>Heteroderinae</taxon>
        <taxon>Heterodera</taxon>
    </lineage>
</organism>
<sequence length="258" mass="28750">MPARHGKSAKISKEMPYKKQPKILAQEERRNSRGKASGKTQQQLNDPSDVGSDSSANSSPATKFLKKRLKHRSDSFLGSILFKRGIDQFSSSPRSDKSDRFSYSSPSNNISDHRSDEANNNASENDSSILSEQTENEITPADFDYGQSSNSSEHFSYGSDEMPYGKATTVPHDQRIQSNTVELSRTSSDNAVPKFGKVSKLSNLGEKLHLWHLEKTLDMRLWKLKMKDASIVRHFSGKKNNQAFPSNSSSGSNISDQK</sequence>
<evidence type="ECO:0000256" key="1">
    <source>
        <dbReference type="SAM" id="MobiDB-lite"/>
    </source>
</evidence>
<accession>A0ABD2L3H0</accession>
<proteinExistence type="predicted"/>
<feature type="compositionally biased region" description="Low complexity" evidence="1">
    <location>
        <begin position="118"/>
        <end position="128"/>
    </location>
</feature>
<feature type="compositionally biased region" description="Low complexity" evidence="1">
    <location>
        <begin position="246"/>
        <end position="258"/>
    </location>
</feature>
<dbReference type="AlphaFoldDB" id="A0ABD2L3H0"/>
<feature type="compositionally biased region" description="Polar residues" evidence="1">
    <location>
        <begin position="176"/>
        <end position="188"/>
    </location>
</feature>
<keyword evidence="3" id="KW-1185">Reference proteome</keyword>
<name>A0ABD2L3H0_9BILA</name>
<feature type="compositionally biased region" description="Low complexity" evidence="1">
    <location>
        <begin position="47"/>
        <end position="61"/>
    </location>
</feature>
<feature type="region of interest" description="Disordered" evidence="1">
    <location>
        <begin position="87"/>
        <end position="188"/>
    </location>
</feature>
<feature type="region of interest" description="Disordered" evidence="1">
    <location>
        <begin position="1"/>
        <end position="69"/>
    </location>
</feature>
<feature type="compositionally biased region" description="Polar residues" evidence="1">
    <location>
        <begin position="101"/>
        <end position="110"/>
    </location>
</feature>